<evidence type="ECO:0000256" key="3">
    <source>
        <dbReference type="ARBA" id="ARBA00023163"/>
    </source>
</evidence>
<feature type="domain" description="HTH tetR-type" evidence="5">
    <location>
        <begin position="29"/>
        <end position="89"/>
    </location>
</feature>
<organism evidence="6 7">
    <name type="scientific">Sneathiella litorea</name>
    <dbReference type="NCBI Taxonomy" id="2606216"/>
    <lineage>
        <taxon>Bacteria</taxon>
        <taxon>Pseudomonadati</taxon>
        <taxon>Pseudomonadota</taxon>
        <taxon>Alphaproteobacteria</taxon>
        <taxon>Sneathiellales</taxon>
        <taxon>Sneathiellaceae</taxon>
        <taxon>Sneathiella</taxon>
    </lineage>
</organism>
<dbReference type="InterPro" id="IPR050109">
    <property type="entry name" value="HTH-type_TetR-like_transc_reg"/>
</dbReference>
<evidence type="ECO:0000256" key="1">
    <source>
        <dbReference type="ARBA" id="ARBA00023015"/>
    </source>
</evidence>
<dbReference type="PRINTS" id="PR00455">
    <property type="entry name" value="HTHTETR"/>
</dbReference>
<proteinExistence type="predicted"/>
<evidence type="ECO:0000259" key="5">
    <source>
        <dbReference type="PROSITE" id="PS50977"/>
    </source>
</evidence>
<name>A0A6L8W6A6_9PROT</name>
<evidence type="ECO:0000313" key="6">
    <source>
        <dbReference type="EMBL" id="MZR30685.1"/>
    </source>
</evidence>
<dbReference type="PROSITE" id="PS50977">
    <property type="entry name" value="HTH_TETR_2"/>
    <property type="match status" value="1"/>
</dbReference>
<protein>
    <submittedName>
        <fullName evidence="6">TetR family transcriptional regulator</fullName>
    </submittedName>
</protein>
<accession>A0A6L8W6A6</accession>
<evidence type="ECO:0000256" key="4">
    <source>
        <dbReference type="PROSITE-ProRule" id="PRU00335"/>
    </source>
</evidence>
<dbReference type="Proteomes" id="UP000476030">
    <property type="component" value="Unassembled WGS sequence"/>
</dbReference>
<dbReference type="InterPro" id="IPR036271">
    <property type="entry name" value="Tet_transcr_reg_TetR-rel_C_sf"/>
</dbReference>
<keyword evidence="3" id="KW-0804">Transcription</keyword>
<dbReference type="SUPFAM" id="SSF46689">
    <property type="entry name" value="Homeodomain-like"/>
    <property type="match status" value="1"/>
</dbReference>
<evidence type="ECO:0000256" key="2">
    <source>
        <dbReference type="ARBA" id="ARBA00023125"/>
    </source>
</evidence>
<dbReference type="GO" id="GO:0003700">
    <property type="term" value="F:DNA-binding transcription factor activity"/>
    <property type="evidence" value="ECO:0007669"/>
    <property type="project" value="TreeGrafter"/>
</dbReference>
<gene>
    <name evidence="6" type="ORF">GQE98_08560</name>
</gene>
<reference evidence="6 7" key="1">
    <citation type="submission" date="2019-12" db="EMBL/GenBank/DDBJ databases">
        <title>Snethiella sp. nov. sp. isolated from sea sand.</title>
        <authorList>
            <person name="Kim J."/>
            <person name="Jeong S.E."/>
            <person name="Jung H.S."/>
            <person name="Jeon C.O."/>
        </authorList>
    </citation>
    <scope>NUCLEOTIDE SEQUENCE [LARGE SCALE GENOMIC DNA]</scope>
    <source>
        <strain evidence="6 7">DP05</strain>
    </source>
</reference>
<dbReference type="GO" id="GO:0000976">
    <property type="term" value="F:transcription cis-regulatory region binding"/>
    <property type="evidence" value="ECO:0007669"/>
    <property type="project" value="TreeGrafter"/>
</dbReference>
<dbReference type="Gene3D" id="1.10.357.10">
    <property type="entry name" value="Tetracycline Repressor, domain 2"/>
    <property type="match status" value="1"/>
</dbReference>
<dbReference type="PANTHER" id="PTHR30055:SF234">
    <property type="entry name" value="HTH-TYPE TRANSCRIPTIONAL REGULATOR BETI"/>
    <property type="match status" value="1"/>
</dbReference>
<dbReference type="InterPro" id="IPR041490">
    <property type="entry name" value="KstR2_TetR_C"/>
</dbReference>
<evidence type="ECO:0000313" key="7">
    <source>
        <dbReference type="Proteomes" id="UP000476030"/>
    </source>
</evidence>
<dbReference type="RefSeq" id="WP_161315244.1">
    <property type="nucleotide sequence ID" value="NZ_WTUW01000002.1"/>
</dbReference>
<dbReference type="InterPro" id="IPR009057">
    <property type="entry name" value="Homeodomain-like_sf"/>
</dbReference>
<keyword evidence="7" id="KW-1185">Reference proteome</keyword>
<comment type="caution">
    <text evidence="6">The sequence shown here is derived from an EMBL/GenBank/DDBJ whole genome shotgun (WGS) entry which is preliminary data.</text>
</comment>
<keyword evidence="1" id="KW-0805">Transcription regulation</keyword>
<dbReference type="Pfam" id="PF00440">
    <property type="entry name" value="TetR_N"/>
    <property type="match status" value="1"/>
</dbReference>
<dbReference type="InterPro" id="IPR001647">
    <property type="entry name" value="HTH_TetR"/>
</dbReference>
<feature type="DNA-binding region" description="H-T-H motif" evidence="4">
    <location>
        <begin position="52"/>
        <end position="71"/>
    </location>
</feature>
<keyword evidence="2 4" id="KW-0238">DNA-binding</keyword>
<dbReference type="AlphaFoldDB" id="A0A6L8W6A6"/>
<dbReference type="EMBL" id="WTUW01000002">
    <property type="protein sequence ID" value="MZR30685.1"/>
    <property type="molecule type" value="Genomic_DNA"/>
</dbReference>
<dbReference type="Pfam" id="PF17932">
    <property type="entry name" value="TetR_C_24"/>
    <property type="match status" value="1"/>
</dbReference>
<sequence>MANDTTERRVGRPSRREMLTGVDLATEGVDRFQLIVNTSAKLFSEKGFDRTSIRDIASAAGLLPGSLYYYFKSKEEIFLEVHSQGMKILSDAAREAIAPHKDPWCKLEALAVAHSQVLLDDSGFMFMVAARFPECIAEQNQILMKQRDEYEAIIAEVIGELDLAADIDSDVFRLQFLGALNWAQTWYRKDRGMAPKDIGKHLVKILCSAHNGTVREK</sequence>
<dbReference type="SUPFAM" id="SSF48498">
    <property type="entry name" value="Tetracyclin repressor-like, C-terminal domain"/>
    <property type="match status" value="1"/>
</dbReference>
<dbReference type="PANTHER" id="PTHR30055">
    <property type="entry name" value="HTH-TYPE TRANSCRIPTIONAL REGULATOR RUTR"/>
    <property type="match status" value="1"/>
</dbReference>